<name>A0A8J5VZ86_ZIZPA</name>
<protein>
    <submittedName>
        <fullName evidence="2">Uncharacterized protein</fullName>
    </submittedName>
</protein>
<sequence length="123" mass="13740">MVDGFGLGKLEEVVGSAAGHSVEMEDMYAGMLRRLEKLTREVEKSNLRVLKQIIICSCYIVGKSEPAPEVQICRIGIGPQLFWGLSEVGIVLYSILERHSVQDEETITIIMQKLVWKCSVCVL</sequence>
<dbReference type="EMBL" id="JAAALK010000282">
    <property type="protein sequence ID" value="KAG8080236.1"/>
    <property type="molecule type" value="Genomic_DNA"/>
</dbReference>
<dbReference type="AlphaFoldDB" id="A0A8J5VZ86"/>
<feature type="coiled-coil region" evidence="1">
    <location>
        <begin position="21"/>
        <end position="48"/>
    </location>
</feature>
<evidence type="ECO:0000313" key="3">
    <source>
        <dbReference type="Proteomes" id="UP000729402"/>
    </source>
</evidence>
<reference evidence="2" key="1">
    <citation type="journal article" date="2021" name="bioRxiv">
        <title>Whole Genome Assembly and Annotation of Northern Wild Rice, Zizania palustris L., Supports a Whole Genome Duplication in the Zizania Genus.</title>
        <authorList>
            <person name="Haas M."/>
            <person name="Kono T."/>
            <person name="Macchietto M."/>
            <person name="Millas R."/>
            <person name="McGilp L."/>
            <person name="Shao M."/>
            <person name="Duquette J."/>
            <person name="Hirsch C.N."/>
            <person name="Kimball J."/>
        </authorList>
    </citation>
    <scope>NUCLEOTIDE SEQUENCE</scope>
    <source>
        <tissue evidence="2">Fresh leaf tissue</tissue>
    </source>
</reference>
<reference evidence="2" key="2">
    <citation type="submission" date="2021-02" db="EMBL/GenBank/DDBJ databases">
        <authorList>
            <person name="Kimball J.A."/>
            <person name="Haas M.W."/>
            <person name="Macchietto M."/>
            <person name="Kono T."/>
            <person name="Duquette J."/>
            <person name="Shao M."/>
        </authorList>
    </citation>
    <scope>NUCLEOTIDE SEQUENCE</scope>
    <source>
        <tissue evidence="2">Fresh leaf tissue</tissue>
    </source>
</reference>
<dbReference type="Proteomes" id="UP000729402">
    <property type="component" value="Unassembled WGS sequence"/>
</dbReference>
<proteinExistence type="predicted"/>
<evidence type="ECO:0000313" key="2">
    <source>
        <dbReference type="EMBL" id="KAG8080236.1"/>
    </source>
</evidence>
<keyword evidence="1" id="KW-0175">Coiled coil</keyword>
<evidence type="ECO:0000256" key="1">
    <source>
        <dbReference type="SAM" id="Coils"/>
    </source>
</evidence>
<dbReference type="OrthoDB" id="6358435at2759"/>
<gene>
    <name evidence="2" type="ORF">GUJ93_ZPchr0007g4802</name>
</gene>
<comment type="caution">
    <text evidence="2">The sequence shown here is derived from an EMBL/GenBank/DDBJ whole genome shotgun (WGS) entry which is preliminary data.</text>
</comment>
<organism evidence="2 3">
    <name type="scientific">Zizania palustris</name>
    <name type="common">Northern wild rice</name>
    <dbReference type="NCBI Taxonomy" id="103762"/>
    <lineage>
        <taxon>Eukaryota</taxon>
        <taxon>Viridiplantae</taxon>
        <taxon>Streptophyta</taxon>
        <taxon>Embryophyta</taxon>
        <taxon>Tracheophyta</taxon>
        <taxon>Spermatophyta</taxon>
        <taxon>Magnoliopsida</taxon>
        <taxon>Liliopsida</taxon>
        <taxon>Poales</taxon>
        <taxon>Poaceae</taxon>
        <taxon>BOP clade</taxon>
        <taxon>Oryzoideae</taxon>
        <taxon>Oryzeae</taxon>
        <taxon>Zizaniinae</taxon>
        <taxon>Zizania</taxon>
    </lineage>
</organism>
<accession>A0A8J5VZ86</accession>
<keyword evidence="3" id="KW-1185">Reference proteome</keyword>